<organism evidence="1 2">
    <name type="scientific">Candidatus Wildermuthbacteria bacterium RIFCSPHIGHO2_12_FULL_40_12</name>
    <dbReference type="NCBI Taxonomy" id="1802457"/>
    <lineage>
        <taxon>Bacteria</taxon>
        <taxon>Candidatus Wildermuthiibacteriota</taxon>
    </lineage>
</organism>
<proteinExistence type="predicted"/>
<gene>
    <name evidence="1" type="ORF">A3F15_01935</name>
</gene>
<reference evidence="1 2" key="1">
    <citation type="journal article" date="2016" name="Nat. Commun.">
        <title>Thousands of microbial genomes shed light on interconnected biogeochemical processes in an aquifer system.</title>
        <authorList>
            <person name="Anantharaman K."/>
            <person name="Brown C.T."/>
            <person name="Hug L.A."/>
            <person name="Sharon I."/>
            <person name="Castelle C.J."/>
            <person name="Probst A.J."/>
            <person name="Thomas B.C."/>
            <person name="Singh A."/>
            <person name="Wilkins M.J."/>
            <person name="Karaoz U."/>
            <person name="Brodie E.L."/>
            <person name="Williams K.H."/>
            <person name="Hubbard S.S."/>
            <person name="Banfield J.F."/>
        </authorList>
    </citation>
    <scope>NUCLEOTIDE SEQUENCE [LARGE SCALE GENOMIC DNA]</scope>
</reference>
<dbReference type="EMBL" id="MHUC01000033">
    <property type="protein sequence ID" value="OHA70277.1"/>
    <property type="molecule type" value="Genomic_DNA"/>
</dbReference>
<accession>A0A1G2RC13</accession>
<evidence type="ECO:0000313" key="2">
    <source>
        <dbReference type="Proteomes" id="UP000177078"/>
    </source>
</evidence>
<dbReference type="Proteomes" id="UP000177078">
    <property type="component" value="Unassembled WGS sequence"/>
</dbReference>
<name>A0A1G2RC13_9BACT</name>
<protein>
    <submittedName>
        <fullName evidence="1">Uncharacterized protein</fullName>
    </submittedName>
</protein>
<comment type="caution">
    <text evidence="1">The sequence shown here is derived from an EMBL/GenBank/DDBJ whole genome shotgun (WGS) entry which is preliminary data.</text>
</comment>
<evidence type="ECO:0000313" key="1">
    <source>
        <dbReference type="EMBL" id="OHA70277.1"/>
    </source>
</evidence>
<sequence>MRFAKEKIHELKEKVRFEMVKNPHISILELQGILGYNYGHKFDKNFIGKLKRKVHRERAMRLNFVSLNEDIAVFEDLIRYGRQFLVDIVFNDDGKYTPMQIIAAFRNVIWAESTLIDMKLNCGTYQQVQHKTEKEKPLTPEQQENINRGLDMIFSITCDKCVASHHQEGHQKNT</sequence>
<dbReference type="AlphaFoldDB" id="A0A1G2RC13"/>
<dbReference type="STRING" id="1802457.A3F15_01935"/>